<dbReference type="InterPro" id="IPR011029">
    <property type="entry name" value="DEATH-like_dom_sf"/>
</dbReference>
<evidence type="ECO:0000256" key="4">
    <source>
        <dbReference type="ARBA" id="ARBA00022737"/>
    </source>
</evidence>
<dbReference type="InterPro" id="IPR051261">
    <property type="entry name" value="NLR"/>
</dbReference>
<dbReference type="Pfam" id="PF17776">
    <property type="entry name" value="NLRC4_HD2"/>
    <property type="match status" value="1"/>
</dbReference>
<dbReference type="Pfam" id="PF14484">
    <property type="entry name" value="FISNA"/>
    <property type="match status" value="1"/>
</dbReference>
<keyword evidence="3" id="KW-0433">Leucine-rich repeat</keyword>
<dbReference type="Pfam" id="PF05729">
    <property type="entry name" value="NACHT"/>
    <property type="match status" value="1"/>
</dbReference>
<dbReference type="GO" id="GO:0005524">
    <property type="term" value="F:ATP binding"/>
    <property type="evidence" value="ECO:0007669"/>
    <property type="project" value="UniProtKB-KW"/>
</dbReference>
<keyword evidence="2" id="KW-0963">Cytoplasm</keyword>
<protein>
    <recommendedName>
        <fullName evidence="10">NACHT domain-containing protein</fullName>
    </recommendedName>
</protein>
<organism evidence="9">
    <name type="scientific">Stegastes partitus</name>
    <name type="common">bicolor damselfish</name>
    <dbReference type="NCBI Taxonomy" id="144197"/>
    <lineage>
        <taxon>Eukaryota</taxon>
        <taxon>Metazoa</taxon>
        <taxon>Chordata</taxon>
        <taxon>Craniata</taxon>
        <taxon>Vertebrata</taxon>
        <taxon>Euteleostomi</taxon>
        <taxon>Actinopterygii</taxon>
        <taxon>Neopterygii</taxon>
        <taxon>Teleostei</taxon>
        <taxon>Neoteleostei</taxon>
        <taxon>Acanthomorphata</taxon>
        <taxon>Ovalentaria</taxon>
        <taxon>Pomacentridae</taxon>
        <taxon>Stegastes</taxon>
    </lineage>
</organism>
<dbReference type="Pfam" id="PF17779">
    <property type="entry name" value="WHD_NOD2"/>
    <property type="match status" value="1"/>
</dbReference>
<keyword evidence="5" id="KW-0547">Nucleotide-binding</keyword>
<sequence>MCRMMNHVCKETMASPNDLLGILEDLEDADFKKFKWFLQQSEILDDFPAIPKFQLEKADRMDTVDEIRDTHDKNAVEVTIKVLKLIQKNDLVQRLLILNSASKGKQVKSSVGFSHRLLYNLTSFWHQRKTLTACQLKLKSYVQKKFQHLFKQPTKSGKLLLINDIYNELYMTERRGSETASRETINMEDFFKSTPGQHASLRTLMTKGGSGIGKTVLTQKFALDWAEDKVFNEMQLVFPLTFRELNLVKEKECSWVELLHHFFADIKEAGDCSFDKLQTVFILDGLDECRLPLDFHNNEILTDVTESASVDALLTNLIMGKLFPTARVWITTTPEAAGLIPPGSIHVVTEMRGFTDAKEEEYLRKRFRNKELASRIISHIKASRNLHIMCHIPVFCWITATVLEDMLKSSQAGELPKTLTEMYTHFLLVQCKLANEGAETHPRWIAETSKMILSLGKLAFEQLKKGNLIFCETDLAECGINTRVASFYPGVFSNIFKEELGPNQNKLFSFVHLSFQEFLAALHVIVSFINSGVNLLSEEDSTSQQPAVNPDQPGGNQLLQSAVDKALQSPNGHLDLFLRFLVGLSLDSNQEILQDLIKNSGRSFQPNQETVQYIKQKIQENPSPERCINLFRCLNELKDDSVVEEIQQYLSSDSLPSKDLSAAQWSALISIILSSELDVFDLKKFSASEEVLLCKALASVLSSRSCNLKELDLTDNNMEENAGVQELVRGLKDPLCRLETLRLSGCDLSSDSCVDLSSVLSCQSSSLRELDLTNNDLQDSGIQRLSVGLASPQCRLETLRLTDCALTWKGCDSVAFFLSSRSSSMRQLDLSMNNLQDSGVLVFSPGLKSPHCKLEALRSSYWGLINIFFQLFVCLFDHFFFSRLSFCDLSEQSCDVLASVLTSQTSKLDLSNNDLQDSGVKQLSAGLKSPQWCFSLTFCLSRDIIPLSCSVHHNYMQIAKYAN</sequence>
<dbReference type="InterPro" id="IPR041267">
    <property type="entry name" value="NLRP_HD2"/>
</dbReference>
<evidence type="ECO:0000256" key="5">
    <source>
        <dbReference type="ARBA" id="ARBA00022741"/>
    </source>
</evidence>
<dbReference type="PANTHER" id="PTHR24106">
    <property type="entry name" value="NACHT, LRR AND CARD DOMAINS-CONTAINING"/>
    <property type="match status" value="1"/>
</dbReference>
<keyword evidence="4" id="KW-0677">Repeat</keyword>
<comment type="subcellular location">
    <subcellularLocation>
        <location evidence="1">Cytoplasm</location>
    </subcellularLocation>
</comment>
<name>A0A3B5APH4_9TELE</name>
<dbReference type="PROSITE" id="PS50824">
    <property type="entry name" value="DAPIN"/>
    <property type="match status" value="1"/>
</dbReference>
<dbReference type="Ensembl" id="ENSSPAT00000023731.1">
    <property type="protein sequence ID" value="ENSSPAP00000023353.1"/>
    <property type="gene ID" value="ENSSPAG00000017592.1"/>
</dbReference>
<dbReference type="SMART" id="SM01289">
    <property type="entry name" value="PYRIN"/>
    <property type="match status" value="1"/>
</dbReference>
<dbReference type="InterPro" id="IPR032675">
    <property type="entry name" value="LRR_dom_sf"/>
</dbReference>
<dbReference type="AlphaFoldDB" id="A0A3B5APH4"/>
<proteinExistence type="predicted"/>
<evidence type="ECO:0000259" key="7">
    <source>
        <dbReference type="PROSITE" id="PS50824"/>
    </source>
</evidence>
<evidence type="ECO:0000256" key="2">
    <source>
        <dbReference type="ARBA" id="ARBA00022490"/>
    </source>
</evidence>
<keyword evidence="6" id="KW-0067">ATP-binding</keyword>
<evidence type="ECO:0000256" key="6">
    <source>
        <dbReference type="ARBA" id="ARBA00022840"/>
    </source>
</evidence>
<dbReference type="GeneTree" id="ENSGT01120000271898"/>
<evidence type="ECO:0000313" key="9">
    <source>
        <dbReference type="Ensembl" id="ENSSPAP00000023353.1"/>
    </source>
</evidence>
<dbReference type="CDD" id="cd08321">
    <property type="entry name" value="Pyrin_ASC-like"/>
    <property type="match status" value="1"/>
</dbReference>
<dbReference type="Pfam" id="PF02758">
    <property type="entry name" value="PYRIN"/>
    <property type="match status" value="1"/>
</dbReference>
<accession>A0A3B5APH4</accession>
<dbReference type="InterPro" id="IPR041075">
    <property type="entry name" value="NOD1/2_WH"/>
</dbReference>
<feature type="domain" description="Pyrin" evidence="7">
    <location>
        <begin position="5"/>
        <end position="95"/>
    </location>
</feature>
<dbReference type="Gene3D" id="1.10.533.10">
    <property type="entry name" value="Death Domain, Fas"/>
    <property type="match status" value="1"/>
</dbReference>
<evidence type="ECO:0000256" key="1">
    <source>
        <dbReference type="ARBA" id="ARBA00004496"/>
    </source>
</evidence>
<dbReference type="SUPFAM" id="SSF47986">
    <property type="entry name" value="DEATH domain"/>
    <property type="match status" value="1"/>
</dbReference>
<dbReference type="SUPFAM" id="SSF52047">
    <property type="entry name" value="RNI-like"/>
    <property type="match status" value="1"/>
</dbReference>
<dbReference type="Pfam" id="PF13516">
    <property type="entry name" value="LRR_6"/>
    <property type="match status" value="4"/>
</dbReference>
<evidence type="ECO:0000256" key="3">
    <source>
        <dbReference type="ARBA" id="ARBA00022614"/>
    </source>
</evidence>
<feature type="domain" description="NACHT" evidence="8">
    <location>
        <begin position="202"/>
        <end position="336"/>
    </location>
</feature>
<dbReference type="InterPro" id="IPR001611">
    <property type="entry name" value="Leu-rich_rpt"/>
</dbReference>
<dbReference type="InterPro" id="IPR007111">
    <property type="entry name" value="NACHT_NTPase"/>
</dbReference>
<dbReference type="SMART" id="SM00368">
    <property type="entry name" value="LRR_RI"/>
    <property type="match status" value="6"/>
</dbReference>
<dbReference type="Gene3D" id="3.40.50.300">
    <property type="entry name" value="P-loop containing nucleotide triphosphate hydrolases"/>
    <property type="match status" value="1"/>
</dbReference>
<dbReference type="STRING" id="144197.ENSSPAP00000023353"/>
<dbReference type="PROSITE" id="PS50837">
    <property type="entry name" value="NACHT"/>
    <property type="match status" value="1"/>
</dbReference>
<dbReference type="GO" id="GO:0005737">
    <property type="term" value="C:cytoplasm"/>
    <property type="evidence" value="ECO:0007669"/>
    <property type="project" value="UniProtKB-SubCell"/>
</dbReference>
<reference evidence="9" key="1">
    <citation type="submission" date="2023-09" db="UniProtKB">
        <authorList>
            <consortium name="Ensembl"/>
        </authorList>
    </citation>
    <scope>IDENTIFICATION</scope>
</reference>
<dbReference type="InterPro" id="IPR029495">
    <property type="entry name" value="NACHT-assoc"/>
</dbReference>
<dbReference type="InterPro" id="IPR027417">
    <property type="entry name" value="P-loop_NTPase"/>
</dbReference>
<evidence type="ECO:0000259" key="8">
    <source>
        <dbReference type="PROSITE" id="PS50837"/>
    </source>
</evidence>
<dbReference type="InterPro" id="IPR004020">
    <property type="entry name" value="DAPIN"/>
</dbReference>
<evidence type="ECO:0008006" key="10">
    <source>
        <dbReference type="Google" id="ProtNLM"/>
    </source>
</evidence>
<dbReference type="Gene3D" id="3.80.10.10">
    <property type="entry name" value="Ribonuclease Inhibitor"/>
    <property type="match status" value="2"/>
</dbReference>